<keyword evidence="15" id="KW-1185">Reference proteome</keyword>
<dbReference type="PROSITE" id="PS50109">
    <property type="entry name" value="HIS_KIN"/>
    <property type="match status" value="1"/>
</dbReference>
<dbReference type="Pfam" id="PF00512">
    <property type="entry name" value="HisKA"/>
    <property type="match status" value="1"/>
</dbReference>
<evidence type="ECO:0000256" key="4">
    <source>
        <dbReference type="ARBA" id="ARBA00022553"/>
    </source>
</evidence>
<feature type="domain" description="HAMP" evidence="13">
    <location>
        <begin position="175"/>
        <end position="228"/>
    </location>
</feature>
<dbReference type="Pfam" id="PF00672">
    <property type="entry name" value="HAMP"/>
    <property type="match status" value="1"/>
</dbReference>
<evidence type="ECO:0000313" key="15">
    <source>
        <dbReference type="Proteomes" id="UP001144297"/>
    </source>
</evidence>
<dbReference type="PRINTS" id="PR00344">
    <property type="entry name" value="BCTRLSENSOR"/>
</dbReference>
<feature type="transmembrane region" description="Helical" evidence="11">
    <location>
        <begin position="154"/>
        <end position="174"/>
    </location>
</feature>
<evidence type="ECO:0000256" key="7">
    <source>
        <dbReference type="ARBA" id="ARBA00022777"/>
    </source>
</evidence>
<dbReference type="PANTHER" id="PTHR45436">
    <property type="entry name" value="SENSOR HISTIDINE KINASE YKOH"/>
    <property type="match status" value="1"/>
</dbReference>
<dbReference type="CDD" id="cd06225">
    <property type="entry name" value="HAMP"/>
    <property type="match status" value="1"/>
</dbReference>
<dbReference type="EC" id="2.7.13.3" evidence="3"/>
<dbReference type="Gene3D" id="6.10.340.10">
    <property type="match status" value="1"/>
</dbReference>
<evidence type="ECO:0000256" key="2">
    <source>
        <dbReference type="ARBA" id="ARBA00004141"/>
    </source>
</evidence>
<dbReference type="CDD" id="cd00075">
    <property type="entry name" value="HATPase"/>
    <property type="match status" value="1"/>
</dbReference>
<dbReference type="InterPro" id="IPR036890">
    <property type="entry name" value="HATPase_C_sf"/>
</dbReference>
<dbReference type="Proteomes" id="UP001144297">
    <property type="component" value="Unassembled WGS sequence"/>
</dbReference>
<dbReference type="InterPro" id="IPR036097">
    <property type="entry name" value="HisK_dim/P_sf"/>
</dbReference>
<dbReference type="SUPFAM" id="SSF158472">
    <property type="entry name" value="HAMP domain-like"/>
    <property type="match status" value="1"/>
</dbReference>
<dbReference type="GO" id="GO:0005886">
    <property type="term" value="C:plasma membrane"/>
    <property type="evidence" value="ECO:0007669"/>
    <property type="project" value="TreeGrafter"/>
</dbReference>
<evidence type="ECO:0000256" key="1">
    <source>
        <dbReference type="ARBA" id="ARBA00000085"/>
    </source>
</evidence>
<dbReference type="SUPFAM" id="SSF47384">
    <property type="entry name" value="Homodimeric domain of signal transducing histidine kinase"/>
    <property type="match status" value="1"/>
</dbReference>
<keyword evidence="10 11" id="KW-0472">Membrane</keyword>
<organism evidence="14 15">
    <name type="scientific">Thermodesulfovibrio yellowstonii</name>
    <dbReference type="NCBI Taxonomy" id="28262"/>
    <lineage>
        <taxon>Bacteria</taxon>
        <taxon>Pseudomonadati</taxon>
        <taxon>Nitrospirota</taxon>
        <taxon>Thermodesulfovibrionia</taxon>
        <taxon>Thermodesulfovibrionales</taxon>
        <taxon>Thermodesulfovibrionaceae</taxon>
        <taxon>Thermodesulfovibrio</taxon>
    </lineage>
</organism>
<feature type="domain" description="Histidine kinase" evidence="12">
    <location>
        <begin position="236"/>
        <end position="452"/>
    </location>
</feature>
<gene>
    <name evidence="14" type="ORF">TISLANDTSLP1_15490</name>
</gene>
<dbReference type="InterPro" id="IPR050428">
    <property type="entry name" value="TCS_sensor_his_kinase"/>
</dbReference>
<comment type="subcellular location">
    <subcellularLocation>
        <location evidence="2">Membrane</location>
        <topology evidence="2">Multi-pass membrane protein</topology>
    </subcellularLocation>
</comment>
<dbReference type="InterPro" id="IPR003660">
    <property type="entry name" value="HAMP_dom"/>
</dbReference>
<dbReference type="SMART" id="SM00304">
    <property type="entry name" value="HAMP"/>
    <property type="match status" value="1"/>
</dbReference>
<evidence type="ECO:0000256" key="11">
    <source>
        <dbReference type="SAM" id="Phobius"/>
    </source>
</evidence>
<dbReference type="EMBL" id="BSDX01000001">
    <property type="protein sequence ID" value="GLI53856.1"/>
    <property type="molecule type" value="Genomic_DNA"/>
</dbReference>
<dbReference type="InterPro" id="IPR004358">
    <property type="entry name" value="Sig_transdc_His_kin-like_C"/>
</dbReference>
<evidence type="ECO:0000256" key="9">
    <source>
        <dbReference type="ARBA" id="ARBA00023012"/>
    </source>
</evidence>
<dbReference type="Gene3D" id="1.10.287.130">
    <property type="match status" value="1"/>
</dbReference>
<keyword evidence="7 14" id="KW-0418">Kinase</keyword>
<evidence type="ECO:0000256" key="10">
    <source>
        <dbReference type="ARBA" id="ARBA00023136"/>
    </source>
</evidence>
<dbReference type="SUPFAM" id="SSF55874">
    <property type="entry name" value="ATPase domain of HSP90 chaperone/DNA topoisomerase II/histidine kinase"/>
    <property type="match status" value="1"/>
</dbReference>
<dbReference type="PROSITE" id="PS50885">
    <property type="entry name" value="HAMP"/>
    <property type="match status" value="1"/>
</dbReference>
<dbReference type="PANTHER" id="PTHR45436:SF15">
    <property type="entry name" value="SENSOR HISTIDINE KINASE CUSS"/>
    <property type="match status" value="1"/>
</dbReference>
<dbReference type="AlphaFoldDB" id="A0A9W6GHF1"/>
<dbReference type="Gene3D" id="3.30.565.10">
    <property type="entry name" value="Histidine kinase-like ATPase, C-terminal domain"/>
    <property type="match status" value="1"/>
</dbReference>
<evidence type="ECO:0000313" key="14">
    <source>
        <dbReference type="EMBL" id="GLI53856.1"/>
    </source>
</evidence>
<evidence type="ECO:0000256" key="8">
    <source>
        <dbReference type="ARBA" id="ARBA00022989"/>
    </source>
</evidence>
<keyword evidence="9" id="KW-0902">Two-component regulatory system</keyword>
<dbReference type="Pfam" id="PF02518">
    <property type="entry name" value="HATPase_c"/>
    <property type="match status" value="1"/>
</dbReference>
<evidence type="ECO:0000259" key="12">
    <source>
        <dbReference type="PROSITE" id="PS50109"/>
    </source>
</evidence>
<dbReference type="SMART" id="SM00387">
    <property type="entry name" value="HATPase_c"/>
    <property type="match status" value="1"/>
</dbReference>
<evidence type="ECO:0000256" key="3">
    <source>
        <dbReference type="ARBA" id="ARBA00012438"/>
    </source>
</evidence>
<keyword evidence="6 11" id="KW-0812">Transmembrane</keyword>
<feature type="transmembrane region" description="Helical" evidence="11">
    <location>
        <begin position="12"/>
        <end position="32"/>
    </location>
</feature>
<keyword evidence="4" id="KW-0597">Phosphoprotein</keyword>
<dbReference type="CDD" id="cd00082">
    <property type="entry name" value="HisKA"/>
    <property type="match status" value="1"/>
</dbReference>
<name>A0A9W6GHF1_9BACT</name>
<dbReference type="SMART" id="SM00388">
    <property type="entry name" value="HisKA"/>
    <property type="match status" value="1"/>
</dbReference>
<sequence>MFSSIKAKIIAFYLIVISLSLFLLGVFLYFSLEKIIYDSIDSGLLSRAKALSTLISEDGREFKFSDELMWEYSSPKTKAFFQIRKLDGTTIEKSASLKTGDLPFQRGEEAVSFKTIYLNKKPVRLINFPLSNLVIQCAESIEGKIELLENYRKILSLSILSLVIISTFGGFLIAKKALTPIKDISETISRISESNLSERVDEKNIPSELRGLAVSFNRTFDSLEKAFNRQKQFVSDASHELRTPLSVILSHSEITLRKERNTEEYKNALVAIKDAAKIMLNMTERLLMLARLSSDRAELKFEEVNLYSILKDVVKLLHPLAEQKGIKITIHADEQLTAIGDRATLLELFTNIIDNAIKYNIPEGEIEISIKEDEDYAVVEVKDTGVGIPEEDLDKVFDRFYRVDKARSGEVKGVGLGLSICKEIVRLHEGKIEIKSRVGEGTTVSIYLRRDKDGFQA</sequence>
<keyword evidence="8 11" id="KW-1133">Transmembrane helix</keyword>
<dbReference type="InterPro" id="IPR003661">
    <property type="entry name" value="HisK_dim/P_dom"/>
</dbReference>
<dbReference type="FunFam" id="3.30.565.10:FF:000006">
    <property type="entry name" value="Sensor histidine kinase WalK"/>
    <property type="match status" value="1"/>
</dbReference>
<keyword evidence="5" id="KW-0808">Transferase</keyword>
<proteinExistence type="predicted"/>
<dbReference type="GO" id="GO:0000155">
    <property type="term" value="F:phosphorelay sensor kinase activity"/>
    <property type="evidence" value="ECO:0007669"/>
    <property type="project" value="InterPro"/>
</dbReference>
<reference evidence="14" key="1">
    <citation type="submission" date="2022-12" db="EMBL/GenBank/DDBJ databases">
        <title>Reference genome sequencing for broad-spectrum identification of bacterial and archaeal isolates by mass spectrometry.</title>
        <authorList>
            <person name="Sekiguchi Y."/>
            <person name="Tourlousse D.M."/>
        </authorList>
    </citation>
    <scope>NUCLEOTIDE SEQUENCE</scope>
    <source>
        <strain evidence="14">TSL-P1</strain>
    </source>
</reference>
<protein>
    <recommendedName>
        <fullName evidence="3">histidine kinase</fullName>
        <ecNumber evidence="3">2.7.13.3</ecNumber>
    </recommendedName>
</protein>
<evidence type="ECO:0000259" key="13">
    <source>
        <dbReference type="PROSITE" id="PS50885"/>
    </source>
</evidence>
<comment type="catalytic activity">
    <reaction evidence="1">
        <text>ATP + protein L-histidine = ADP + protein N-phospho-L-histidine.</text>
        <dbReference type="EC" id="2.7.13.3"/>
    </reaction>
</comment>
<dbReference type="InterPro" id="IPR003594">
    <property type="entry name" value="HATPase_dom"/>
</dbReference>
<dbReference type="InterPro" id="IPR005467">
    <property type="entry name" value="His_kinase_dom"/>
</dbReference>
<comment type="caution">
    <text evidence="14">The sequence shown here is derived from an EMBL/GenBank/DDBJ whole genome shotgun (WGS) entry which is preliminary data.</text>
</comment>
<accession>A0A9W6GHF1</accession>
<evidence type="ECO:0000256" key="6">
    <source>
        <dbReference type="ARBA" id="ARBA00022692"/>
    </source>
</evidence>
<evidence type="ECO:0000256" key="5">
    <source>
        <dbReference type="ARBA" id="ARBA00022679"/>
    </source>
</evidence>